<keyword evidence="3" id="KW-1185">Reference proteome</keyword>
<dbReference type="Pfam" id="PF04784">
    <property type="entry name" value="DUF547"/>
    <property type="match status" value="1"/>
</dbReference>
<evidence type="ECO:0000313" key="2">
    <source>
        <dbReference type="EMBL" id="TWT64040.1"/>
    </source>
</evidence>
<dbReference type="InterPro" id="IPR006869">
    <property type="entry name" value="DUF547"/>
</dbReference>
<sequence>MKRSAIGVITIGIALAGWWATTTLAGPTITVGRNVPANQQVPVDKIDHSIWNSLLSKYVDNNGYVDYSTWKASSADQQLLDTYIQQLSAASFSTNSTREAKLAFWINAYNAVSVKGILREYPTTSIRNHTAKVYGYNIWKDLQLLVGSQPYSLEAIEHEVLRKMGEPRIHFAIVCASIGCPRLYNEAYTASKLDEQLTLNTQAFFADPTKFTADTASGTIQVSPIMKWFAEDFGSNTAAQMKTIAPYVPDQAQALTASGQARVNYLDYDWGLNDQAKVRGSSRR</sequence>
<dbReference type="PANTHER" id="PTHR46361:SF3">
    <property type="entry name" value="ELECTRON CARRIER_ PROTEIN DISULFIDE OXIDOREDUCTASE"/>
    <property type="match status" value="1"/>
</dbReference>
<organism evidence="2 3">
    <name type="scientific">Rubinisphaera italica</name>
    <dbReference type="NCBI Taxonomy" id="2527969"/>
    <lineage>
        <taxon>Bacteria</taxon>
        <taxon>Pseudomonadati</taxon>
        <taxon>Planctomycetota</taxon>
        <taxon>Planctomycetia</taxon>
        <taxon>Planctomycetales</taxon>
        <taxon>Planctomycetaceae</taxon>
        <taxon>Rubinisphaera</taxon>
    </lineage>
</organism>
<gene>
    <name evidence="2" type="ORF">Pan54_48000</name>
</gene>
<name>A0A5C5XM53_9PLAN</name>
<comment type="caution">
    <text evidence="2">The sequence shown here is derived from an EMBL/GenBank/DDBJ whole genome shotgun (WGS) entry which is preliminary data.</text>
</comment>
<dbReference type="EMBL" id="SJPG01000001">
    <property type="protein sequence ID" value="TWT64040.1"/>
    <property type="molecule type" value="Genomic_DNA"/>
</dbReference>
<accession>A0A5C5XM53</accession>
<dbReference type="RefSeq" id="WP_207310207.1">
    <property type="nucleotide sequence ID" value="NZ_SJPG01000001.1"/>
</dbReference>
<evidence type="ECO:0000259" key="1">
    <source>
        <dbReference type="Pfam" id="PF04784"/>
    </source>
</evidence>
<evidence type="ECO:0000313" key="3">
    <source>
        <dbReference type="Proteomes" id="UP000316095"/>
    </source>
</evidence>
<dbReference type="Proteomes" id="UP000316095">
    <property type="component" value="Unassembled WGS sequence"/>
</dbReference>
<dbReference type="AlphaFoldDB" id="A0A5C5XM53"/>
<dbReference type="PANTHER" id="PTHR46361">
    <property type="entry name" value="ELECTRON CARRIER/ PROTEIN DISULFIDE OXIDOREDUCTASE"/>
    <property type="match status" value="1"/>
</dbReference>
<proteinExistence type="predicted"/>
<feature type="domain" description="DUF547" evidence="1">
    <location>
        <begin position="95"/>
        <end position="204"/>
    </location>
</feature>
<protein>
    <recommendedName>
        <fullName evidence="1">DUF547 domain-containing protein</fullName>
    </recommendedName>
</protein>
<reference evidence="2 3" key="1">
    <citation type="submission" date="2019-02" db="EMBL/GenBank/DDBJ databases">
        <title>Deep-cultivation of Planctomycetes and their phenomic and genomic characterization uncovers novel biology.</title>
        <authorList>
            <person name="Wiegand S."/>
            <person name="Jogler M."/>
            <person name="Boedeker C."/>
            <person name="Pinto D."/>
            <person name="Vollmers J."/>
            <person name="Rivas-Marin E."/>
            <person name="Kohn T."/>
            <person name="Peeters S.H."/>
            <person name="Heuer A."/>
            <person name="Rast P."/>
            <person name="Oberbeckmann S."/>
            <person name="Bunk B."/>
            <person name="Jeske O."/>
            <person name="Meyerdierks A."/>
            <person name="Storesund J.E."/>
            <person name="Kallscheuer N."/>
            <person name="Luecker S."/>
            <person name="Lage O.M."/>
            <person name="Pohl T."/>
            <person name="Merkel B.J."/>
            <person name="Hornburger P."/>
            <person name="Mueller R.-W."/>
            <person name="Bruemmer F."/>
            <person name="Labrenz M."/>
            <person name="Spormann A.M."/>
            <person name="Op Den Camp H."/>
            <person name="Overmann J."/>
            <person name="Amann R."/>
            <person name="Jetten M.S.M."/>
            <person name="Mascher T."/>
            <person name="Medema M.H."/>
            <person name="Devos D.P."/>
            <person name="Kaster A.-K."/>
            <person name="Ovreas L."/>
            <person name="Rohde M."/>
            <person name="Galperin M.Y."/>
            <person name="Jogler C."/>
        </authorList>
    </citation>
    <scope>NUCLEOTIDE SEQUENCE [LARGE SCALE GENOMIC DNA]</scope>
    <source>
        <strain evidence="2 3">Pan54</strain>
    </source>
</reference>